<sequence length="179" mass="20137">MAATGEIMMQEQVRLPDLQPAKRSYRDAIPLIIAFAPNWPIVSAIFRIVGTALIISSGAMWLVTGSQFSPDLMLMKLGLSLIFLLSGLAMLMVHHVDNRPDAYFDPIRCEVRVLRKDKRGRPRSVLRRDYDSLGSARFHGRLVEVFDVDGSLLMRLPVDDAETRHALRMQLSGFVNITS</sequence>
<evidence type="ECO:0000256" key="1">
    <source>
        <dbReference type="SAM" id="Phobius"/>
    </source>
</evidence>
<dbReference type="AlphaFoldDB" id="A0A1H5Y2Y9"/>
<keyword evidence="3" id="KW-1185">Reference proteome</keyword>
<protein>
    <submittedName>
        <fullName evidence="2">Uncharacterized protein</fullName>
    </submittedName>
</protein>
<feature type="transmembrane region" description="Helical" evidence="1">
    <location>
        <begin position="44"/>
        <end position="65"/>
    </location>
</feature>
<dbReference type="EMBL" id="FNVD01000014">
    <property type="protein sequence ID" value="SEG18212.1"/>
    <property type="molecule type" value="Genomic_DNA"/>
</dbReference>
<dbReference type="Proteomes" id="UP000236742">
    <property type="component" value="Unassembled WGS sequence"/>
</dbReference>
<gene>
    <name evidence="2" type="ORF">SAMN05421751_11429</name>
</gene>
<name>A0A1H5Y2Y9_9RHOB</name>
<proteinExistence type="predicted"/>
<keyword evidence="1" id="KW-1133">Transmembrane helix</keyword>
<reference evidence="2 3" key="1">
    <citation type="submission" date="2016-10" db="EMBL/GenBank/DDBJ databases">
        <authorList>
            <person name="de Groot N.N."/>
        </authorList>
    </citation>
    <scope>NUCLEOTIDE SEQUENCE [LARGE SCALE GENOMIC DNA]</scope>
    <source>
        <strain evidence="2 3">DSM 23413</strain>
    </source>
</reference>
<feature type="transmembrane region" description="Helical" evidence="1">
    <location>
        <begin position="77"/>
        <end position="96"/>
    </location>
</feature>
<organism evidence="2 3">
    <name type="scientific">Jhaorihella thermophila</name>
    <dbReference type="NCBI Taxonomy" id="488547"/>
    <lineage>
        <taxon>Bacteria</taxon>
        <taxon>Pseudomonadati</taxon>
        <taxon>Pseudomonadota</taxon>
        <taxon>Alphaproteobacteria</taxon>
        <taxon>Rhodobacterales</taxon>
        <taxon>Paracoccaceae</taxon>
        <taxon>Jhaorihella</taxon>
    </lineage>
</organism>
<evidence type="ECO:0000313" key="2">
    <source>
        <dbReference type="EMBL" id="SEG18212.1"/>
    </source>
</evidence>
<keyword evidence="1" id="KW-0472">Membrane</keyword>
<dbReference type="RefSeq" id="WP_104008823.1">
    <property type="nucleotide sequence ID" value="NZ_FNVD01000014.1"/>
</dbReference>
<keyword evidence="1" id="KW-0812">Transmembrane</keyword>
<accession>A0A1H5Y2Y9</accession>
<dbReference type="OrthoDB" id="7860996at2"/>
<evidence type="ECO:0000313" key="3">
    <source>
        <dbReference type="Proteomes" id="UP000236742"/>
    </source>
</evidence>